<name>A0A511YER2_9FLAO</name>
<sequence length="55" mass="6101">MIELIRMTEVPTFSLPVTKGQYQAHKTGMESIGMEAPKSFCPQDSGVSEKIIETQ</sequence>
<gene>
    <name evidence="2" type="ORF">CLA01_37590</name>
</gene>
<protein>
    <submittedName>
        <fullName evidence="2">Uncharacterized protein</fullName>
    </submittedName>
</protein>
<dbReference type="RefSeq" id="WP_157963420.1">
    <property type="nucleotide sequence ID" value="NZ_BJYI01000018.1"/>
</dbReference>
<evidence type="ECO:0000313" key="2">
    <source>
        <dbReference type="EMBL" id="GEN73687.1"/>
    </source>
</evidence>
<organism evidence="2 3">
    <name type="scientific">Chryseobacterium lathyri</name>
    <dbReference type="NCBI Taxonomy" id="395933"/>
    <lineage>
        <taxon>Bacteria</taxon>
        <taxon>Pseudomonadati</taxon>
        <taxon>Bacteroidota</taxon>
        <taxon>Flavobacteriia</taxon>
        <taxon>Flavobacteriales</taxon>
        <taxon>Weeksellaceae</taxon>
        <taxon>Chryseobacterium group</taxon>
        <taxon>Chryseobacterium</taxon>
    </lineage>
</organism>
<accession>A0A511YER2</accession>
<dbReference type="AlphaFoldDB" id="A0A511YER2"/>
<dbReference type="EMBL" id="BJYI01000018">
    <property type="protein sequence ID" value="GEN73687.1"/>
    <property type="molecule type" value="Genomic_DNA"/>
</dbReference>
<proteinExistence type="predicted"/>
<dbReference type="Proteomes" id="UP000321150">
    <property type="component" value="Unassembled WGS sequence"/>
</dbReference>
<reference evidence="2 3" key="1">
    <citation type="submission" date="2019-07" db="EMBL/GenBank/DDBJ databases">
        <title>Whole genome shotgun sequence of Chryseobacterium lathyri NBRC 105250.</title>
        <authorList>
            <person name="Hosoyama A."/>
            <person name="Uohara A."/>
            <person name="Ohji S."/>
            <person name="Ichikawa N."/>
        </authorList>
    </citation>
    <scope>NUCLEOTIDE SEQUENCE [LARGE SCALE GENOMIC DNA]</scope>
    <source>
        <strain evidence="2 3">NBRC 105250</strain>
    </source>
</reference>
<evidence type="ECO:0000256" key="1">
    <source>
        <dbReference type="SAM" id="MobiDB-lite"/>
    </source>
</evidence>
<evidence type="ECO:0000313" key="3">
    <source>
        <dbReference type="Proteomes" id="UP000321150"/>
    </source>
</evidence>
<comment type="caution">
    <text evidence="2">The sequence shown here is derived from an EMBL/GenBank/DDBJ whole genome shotgun (WGS) entry which is preliminary data.</text>
</comment>
<feature type="region of interest" description="Disordered" evidence="1">
    <location>
        <begin position="35"/>
        <end position="55"/>
    </location>
</feature>